<evidence type="ECO:0000313" key="3">
    <source>
        <dbReference type="EMBL" id="CAG8591601.1"/>
    </source>
</evidence>
<feature type="transmembrane region" description="Helical" evidence="1">
    <location>
        <begin position="105"/>
        <end position="128"/>
    </location>
</feature>
<name>A0A9N9C799_9GLOM</name>
<reference evidence="3" key="1">
    <citation type="submission" date="2021-06" db="EMBL/GenBank/DDBJ databases">
        <authorList>
            <person name="Kallberg Y."/>
            <person name="Tangrot J."/>
            <person name="Rosling A."/>
        </authorList>
    </citation>
    <scope>NUCLEOTIDE SEQUENCE</scope>
    <source>
        <strain evidence="3">FL966</strain>
    </source>
</reference>
<sequence>MAWKRPHICLLTVIILLCFNLVNAQNEEVNAQDDVKPNDLTIEAIFDLMAISLIIFSIDAVHASSSRITKLNYFSLRMISYFFQSVILSLSIYFTIRIYQRTRDFFYIQYLITSLAFTAMNFIFDIIIKLEPDILSSSEFIVHLIFFILAIMKGYITNSSYLFILLPSLFVIFYPILVYLVGIIRGKAILPSRKDEGSTCTGRLVSVILAFIFGELMNRGLLEDDKIFPVMAAIKEKMRLGSVCAHFLFCLVVGSSVLWIKAYLTSLVIYASVDVKIRELRNKRNKNKHKVADENKNGSIPVV</sequence>
<gene>
    <name evidence="3" type="ORF">CPELLU_LOCUS6559</name>
</gene>
<proteinExistence type="predicted"/>
<feature type="transmembrane region" description="Helical" evidence="1">
    <location>
        <begin position="40"/>
        <end position="58"/>
    </location>
</feature>
<dbReference type="AlphaFoldDB" id="A0A9N9C799"/>
<feature type="transmembrane region" description="Helical" evidence="1">
    <location>
        <begin position="79"/>
        <end position="99"/>
    </location>
</feature>
<dbReference type="OrthoDB" id="2431269at2759"/>
<accession>A0A9N9C799</accession>
<feature type="transmembrane region" description="Helical" evidence="1">
    <location>
        <begin position="162"/>
        <end position="184"/>
    </location>
</feature>
<keyword evidence="4" id="KW-1185">Reference proteome</keyword>
<protein>
    <submittedName>
        <fullName evidence="3">21324_t:CDS:1</fullName>
    </submittedName>
</protein>
<evidence type="ECO:0000256" key="1">
    <source>
        <dbReference type="SAM" id="Phobius"/>
    </source>
</evidence>
<keyword evidence="1" id="KW-1133">Transmembrane helix</keyword>
<evidence type="ECO:0000313" key="4">
    <source>
        <dbReference type="Proteomes" id="UP000789759"/>
    </source>
</evidence>
<dbReference type="Proteomes" id="UP000789759">
    <property type="component" value="Unassembled WGS sequence"/>
</dbReference>
<dbReference type="EMBL" id="CAJVQA010004116">
    <property type="protein sequence ID" value="CAG8591601.1"/>
    <property type="molecule type" value="Genomic_DNA"/>
</dbReference>
<feature type="transmembrane region" description="Helical" evidence="1">
    <location>
        <begin position="245"/>
        <end position="273"/>
    </location>
</feature>
<organism evidence="3 4">
    <name type="scientific">Cetraspora pellucida</name>
    <dbReference type="NCBI Taxonomy" id="1433469"/>
    <lineage>
        <taxon>Eukaryota</taxon>
        <taxon>Fungi</taxon>
        <taxon>Fungi incertae sedis</taxon>
        <taxon>Mucoromycota</taxon>
        <taxon>Glomeromycotina</taxon>
        <taxon>Glomeromycetes</taxon>
        <taxon>Diversisporales</taxon>
        <taxon>Gigasporaceae</taxon>
        <taxon>Cetraspora</taxon>
    </lineage>
</organism>
<comment type="caution">
    <text evidence="3">The sequence shown here is derived from an EMBL/GenBank/DDBJ whole genome shotgun (WGS) entry which is preliminary data.</text>
</comment>
<evidence type="ECO:0000256" key="2">
    <source>
        <dbReference type="SAM" id="SignalP"/>
    </source>
</evidence>
<keyword evidence="1" id="KW-0472">Membrane</keyword>
<feature type="chain" id="PRO_5040391965" evidence="2">
    <location>
        <begin position="25"/>
        <end position="303"/>
    </location>
</feature>
<keyword evidence="1" id="KW-0812">Transmembrane</keyword>
<keyword evidence="2" id="KW-0732">Signal</keyword>
<feature type="signal peptide" evidence="2">
    <location>
        <begin position="1"/>
        <end position="24"/>
    </location>
</feature>
<feature type="transmembrane region" description="Helical" evidence="1">
    <location>
        <begin position="140"/>
        <end position="156"/>
    </location>
</feature>
<feature type="transmembrane region" description="Helical" evidence="1">
    <location>
        <begin position="204"/>
        <end position="222"/>
    </location>
</feature>